<dbReference type="Gene3D" id="1.10.10.60">
    <property type="entry name" value="Homeodomain-like"/>
    <property type="match status" value="1"/>
</dbReference>
<proteinExistence type="predicted"/>
<dbReference type="SUPFAM" id="SSF46689">
    <property type="entry name" value="Homeodomain-like"/>
    <property type="match status" value="1"/>
</dbReference>
<feature type="compositionally biased region" description="Basic and acidic residues" evidence="6">
    <location>
        <begin position="123"/>
        <end position="133"/>
    </location>
</feature>
<dbReference type="PANTHER" id="PTHR43874:SF137">
    <property type="entry name" value="TWO-COMPONENT RESPONSE REGULATOR ARR11"/>
    <property type="match status" value="1"/>
</dbReference>
<dbReference type="CDD" id="cd17584">
    <property type="entry name" value="REC_typeB_ARR-like"/>
    <property type="match status" value="1"/>
</dbReference>
<sequence length="384" mass="43598">MLEAVDLLQERKDGFDIVISDVNMHDMDDGFKLLQHVALKINLPVIMMSVDGETSRVMKGVQNGACDYLVKPIRMEELQNIWQHVYRKRIHGVRNIAGQAERLDELRNGSFSNGDMISGKKRKDVDNKNHDNECSDPSSVKKARVVWTVDLHHKFLKAVNQIGLDNVGPKKILDLMGVPWLTRANVASHLQKYRLHLSRLQKENEVKAVSEWIKLSDNISSTNPAGNVCFQNAIRQTSVTVRQNIVINGNYDQVPSIHSKQQLKPHFQSDHRFDQLRLPMPQLQLNPVSYNPIPSSREANIYGIGKNLIVGNGSSALRFWDEEFSGYCSQGDFHPPNADLVSVDSFGYGNQELTADVPRQMYDSVNFDCEHPSDPIIDQRLYIE</sequence>
<dbReference type="InterPro" id="IPR006447">
    <property type="entry name" value="Myb_dom_plants"/>
</dbReference>
<reference evidence="8 9" key="1">
    <citation type="journal article" date="2021" name="Comput. Struct. Biotechnol. J.">
        <title>De novo genome assembly of the potent medicinal plant Rehmannia glutinosa using nanopore technology.</title>
        <authorList>
            <person name="Ma L."/>
            <person name="Dong C."/>
            <person name="Song C."/>
            <person name="Wang X."/>
            <person name="Zheng X."/>
            <person name="Niu Y."/>
            <person name="Chen S."/>
            <person name="Feng W."/>
        </authorList>
    </citation>
    <scope>NUCLEOTIDE SEQUENCE [LARGE SCALE GENOMIC DNA]</scope>
    <source>
        <strain evidence="8">DH-2019</strain>
    </source>
</reference>
<evidence type="ECO:0000256" key="1">
    <source>
        <dbReference type="ARBA" id="ARBA00023012"/>
    </source>
</evidence>
<dbReference type="InterPro" id="IPR045279">
    <property type="entry name" value="ARR-like"/>
</dbReference>
<dbReference type="SUPFAM" id="SSF52172">
    <property type="entry name" value="CheY-like"/>
    <property type="match status" value="1"/>
</dbReference>
<dbReference type="Proteomes" id="UP001318860">
    <property type="component" value="Unassembled WGS sequence"/>
</dbReference>
<dbReference type="PROSITE" id="PS50110">
    <property type="entry name" value="RESPONSE_REGULATORY"/>
    <property type="match status" value="1"/>
</dbReference>
<evidence type="ECO:0000313" key="8">
    <source>
        <dbReference type="EMBL" id="KAK6139169.1"/>
    </source>
</evidence>
<dbReference type="InterPro" id="IPR001005">
    <property type="entry name" value="SANT/Myb"/>
</dbReference>
<dbReference type="Gene3D" id="3.40.50.2300">
    <property type="match status" value="1"/>
</dbReference>
<keyword evidence="1" id="KW-0902">Two-component regulatory system</keyword>
<evidence type="ECO:0000256" key="6">
    <source>
        <dbReference type="SAM" id="MobiDB-lite"/>
    </source>
</evidence>
<comment type="caution">
    <text evidence="8">The sequence shown here is derived from an EMBL/GenBank/DDBJ whole genome shotgun (WGS) entry which is preliminary data.</text>
</comment>
<name>A0ABR0VYM7_REHGL</name>
<keyword evidence="2" id="KW-0805">Transcription regulation</keyword>
<feature type="domain" description="Response regulatory" evidence="7">
    <location>
        <begin position="1"/>
        <end position="86"/>
    </location>
</feature>
<feature type="modified residue" description="4-aspartylphosphate" evidence="5">
    <location>
        <position position="21"/>
    </location>
</feature>
<dbReference type="NCBIfam" id="TIGR01557">
    <property type="entry name" value="myb_SHAQKYF"/>
    <property type="match status" value="1"/>
</dbReference>
<gene>
    <name evidence="8" type="ORF">DH2020_027090</name>
</gene>
<accession>A0ABR0VYM7</accession>
<evidence type="ECO:0000256" key="4">
    <source>
        <dbReference type="ARBA" id="ARBA00023242"/>
    </source>
</evidence>
<evidence type="ECO:0000259" key="7">
    <source>
        <dbReference type="PROSITE" id="PS50110"/>
    </source>
</evidence>
<organism evidence="8 9">
    <name type="scientific">Rehmannia glutinosa</name>
    <name type="common">Chinese foxglove</name>
    <dbReference type="NCBI Taxonomy" id="99300"/>
    <lineage>
        <taxon>Eukaryota</taxon>
        <taxon>Viridiplantae</taxon>
        <taxon>Streptophyta</taxon>
        <taxon>Embryophyta</taxon>
        <taxon>Tracheophyta</taxon>
        <taxon>Spermatophyta</taxon>
        <taxon>Magnoliopsida</taxon>
        <taxon>eudicotyledons</taxon>
        <taxon>Gunneridae</taxon>
        <taxon>Pentapetalae</taxon>
        <taxon>asterids</taxon>
        <taxon>lamiids</taxon>
        <taxon>Lamiales</taxon>
        <taxon>Orobanchaceae</taxon>
        <taxon>Rehmannieae</taxon>
        <taxon>Rehmannia</taxon>
    </lineage>
</organism>
<keyword evidence="9" id="KW-1185">Reference proteome</keyword>
<evidence type="ECO:0000313" key="9">
    <source>
        <dbReference type="Proteomes" id="UP001318860"/>
    </source>
</evidence>
<keyword evidence="5" id="KW-0597">Phosphoprotein</keyword>
<dbReference type="PANTHER" id="PTHR43874">
    <property type="entry name" value="TWO-COMPONENT RESPONSE REGULATOR"/>
    <property type="match status" value="1"/>
</dbReference>
<dbReference type="InterPro" id="IPR011006">
    <property type="entry name" value="CheY-like_superfamily"/>
</dbReference>
<dbReference type="InterPro" id="IPR001789">
    <property type="entry name" value="Sig_transdc_resp-reg_receiver"/>
</dbReference>
<dbReference type="EMBL" id="JABTTQ020000488">
    <property type="protein sequence ID" value="KAK6139169.1"/>
    <property type="molecule type" value="Genomic_DNA"/>
</dbReference>
<evidence type="ECO:0000256" key="2">
    <source>
        <dbReference type="ARBA" id="ARBA00023015"/>
    </source>
</evidence>
<dbReference type="InterPro" id="IPR009057">
    <property type="entry name" value="Homeodomain-like_sf"/>
</dbReference>
<keyword evidence="3" id="KW-0804">Transcription</keyword>
<dbReference type="Pfam" id="PF00072">
    <property type="entry name" value="Response_reg"/>
    <property type="match status" value="1"/>
</dbReference>
<feature type="region of interest" description="Disordered" evidence="6">
    <location>
        <begin position="114"/>
        <end position="137"/>
    </location>
</feature>
<evidence type="ECO:0000256" key="5">
    <source>
        <dbReference type="PROSITE-ProRule" id="PRU00169"/>
    </source>
</evidence>
<dbReference type="Pfam" id="PF00249">
    <property type="entry name" value="Myb_DNA-binding"/>
    <property type="match status" value="1"/>
</dbReference>
<keyword evidence="4" id="KW-0539">Nucleus</keyword>
<protein>
    <recommendedName>
        <fullName evidence="7">Response regulatory domain-containing protein</fullName>
    </recommendedName>
</protein>
<evidence type="ECO:0000256" key="3">
    <source>
        <dbReference type="ARBA" id="ARBA00023163"/>
    </source>
</evidence>